<comment type="caution">
    <text evidence="2">The sequence shown here is derived from an EMBL/GenBank/DDBJ whole genome shotgun (WGS) entry which is preliminary data.</text>
</comment>
<feature type="compositionally biased region" description="Pro residues" evidence="1">
    <location>
        <begin position="249"/>
        <end position="265"/>
    </location>
</feature>
<gene>
    <name evidence="2" type="ORF">GPECTOR_58g540</name>
</gene>
<accession>A0A150G5I7</accession>
<dbReference type="EMBL" id="LSYV01000059">
    <property type="protein sequence ID" value="KXZ45091.1"/>
    <property type="molecule type" value="Genomic_DNA"/>
</dbReference>
<evidence type="ECO:0000313" key="2">
    <source>
        <dbReference type="EMBL" id="KXZ45091.1"/>
    </source>
</evidence>
<organism evidence="2 3">
    <name type="scientific">Gonium pectorale</name>
    <name type="common">Green alga</name>
    <dbReference type="NCBI Taxonomy" id="33097"/>
    <lineage>
        <taxon>Eukaryota</taxon>
        <taxon>Viridiplantae</taxon>
        <taxon>Chlorophyta</taxon>
        <taxon>core chlorophytes</taxon>
        <taxon>Chlorophyceae</taxon>
        <taxon>CS clade</taxon>
        <taxon>Chlamydomonadales</taxon>
        <taxon>Volvocaceae</taxon>
        <taxon>Gonium</taxon>
    </lineage>
</organism>
<protein>
    <submittedName>
        <fullName evidence="2">Uncharacterized protein</fullName>
    </submittedName>
</protein>
<evidence type="ECO:0000313" key="3">
    <source>
        <dbReference type="Proteomes" id="UP000075714"/>
    </source>
</evidence>
<dbReference type="InterPro" id="IPR047137">
    <property type="entry name" value="ORF3"/>
</dbReference>
<sequence length="305" mass="30653">MQIGLDPNNPDLALFQCFYRHGLLPVMEIVFVLQKTTIVPDIRIAFESVWGMPMSGLSSENAFPTFRPATRLPDPGTVEFTELEPGRTKVDLSFGVSLPDLLVEMKIGVFGVQNSLVPILTDNLGAFKALAEEAARDPAAGLPPRQEAGERAYVLFDEEADLAEFDALIEGLDLGEDENEDEEGVGAEQQAAGASGGAAGRAAAAAEPGETSDAGQLAAGAAAAAAGTAAAAGGSAAASARRKAAGQAAPPPPPPPPAAAAPPPTRGGSKSAAKVAGSGAAAKGAGAPAAAPAAAKKRTVRRQGS</sequence>
<evidence type="ECO:0000256" key="1">
    <source>
        <dbReference type="SAM" id="MobiDB-lite"/>
    </source>
</evidence>
<feature type="compositionally biased region" description="Basic residues" evidence="1">
    <location>
        <begin position="295"/>
        <end position="305"/>
    </location>
</feature>
<proteinExistence type="predicted"/>
<dbReference type="AlphaFoldDB" id="A0A150G5I7"/>
<feature type="region of interest" description="Disordered" evidence="1">
    <location>
        <begin position="177"/>
        <end position="211"/>
    </location>
</feature>
<feature type="compositionally biased region" description="Low complexity" evidence="1">
    <location>
        <begin position="200"/>
        <end position="211"/>
    </location>
</feature>
<feature type="compositionally biased region" description="Low complexity" evidence="1">
    <location>
        <begin position="266"/>
        <end position="294"/>
    </location>
</feature>
<feature type="compositionally biased region" description="Low complexity" evidence="1">
    <location>
        <begin position="228"/>
        <end position="239"/>
    </location>
</feature>
<dbReference type="OrthoDB" id="47798at2759"/>
<dbReference type="PANTHER" id="PTHR33824:SF7">
    <property type="entry name" value="POLYKETIDE CYCLASE_DEHYDRASE AND LIPID TRANSPORT SUPERFAMILY PROTEIN"/>
    <property type="match status" value="1"/>
</dbReference>
<dbReference type="Proteomes" id="UP000075714">
    <property type="component" value="Unassembled WGS sequence"/>
</dbReference>
<feature type="region of interest" description="Disordered" evidence="1">
    <location>
        <begin position="228"/>
        <end position="305"/>
    </location>
</feature>
<keyword evidence="3" id="KW-1185">Reference proteome</keyword>
<reference evidence="3" key="1">
    <citation type="journal article" date="2016" name="Nat. Commun.">
        <title>The Gonium pectorale genome demonstrates co-option of cell cycle regulation during the evolution of multicellularity.</title>
        <authorList>
            <person name="Hanschen E.R."/>
            <person name="Marriage T.N."/>
            <person name="Ferris P.J."/>
            <person name="Hamaji T."/>
            <person name="Toyoda A."/>
            <person name="Fujiyama A."/>
            <person name="Neme R."/>
            <person name="Noguchi H."/>
            <person name="Minakuchi Y."/>
            <person name="Suzuki M."/>
            <person name="Kawai-Toyooka H."/>
            <person name="Smith D.R."/>
            <person name="Sparks H."/>
            <person name="Anderson J."/>
            <person name="Bakaric R."/>
            <person name="Luria V."/>
            <person name="Karger A."/>
            <person name="Kirschner M.W."/>
            <person name="Durand P.M."/>
            <person name="Michod R.E."/>
            <person name="Nozaki H."/>
            <person name="Olson B.J."/>
        </authorList>
    </citation>
    <scope>NUCLEOTIDE SEQUENCE [LARGE SCALE GENOMIC DNA]</scope>
    <source>
        <strain evidence="3">NIES-2863</strain>
    </source>
</reference>
<dbReference type="PANTHER" id="PTHR33824">
    <property type="entry name" value="POLYKETIDE CYCLASE/DEHYDRASE AND LIPID TRANSPORT SUPERFAMILY PROTEIN"/>
    <property type="match status" value="1"/>
</dbReference>
<name>A0A150G5I7_GONPE</name>